<dbReference type="GO" id="GO:0043565">
    <property type="term" value="F:sequence-specific DNA binding"/>
    <property type="evidence" value="ECO:0007669"/>
    <property type="project" value="InterPro"/>
</dbReference>
<proteinExistence type="predicted"/>
<gene>
    <name evidence="5" type="ORF">HW115_06610</name>
</gene>
<dbReference type="RefSeq" id="WP_178931798.1">
    <property type="nucleotide sequence ID" value="NZ_JACBAZ010000002.1"/>
</dbReference>
<dbReference type="InterPro" id="IPR037923">
    <property type="entry name" value="HTH-like"/>
</dbReference>
<comment type="caution">
    <text evidence="5">The sequence shown here is derived from an EMBL/GenBank/DDBJ whole genome shotgun (WGS) entry which is preliminary data.</text>
</comment>
<dbReference type="CDD" id="cd06986">
    <property type="entry name" value="cupin_MmsR-like_N"/>
    <property type="match status" value="1"/>
</dbReference>
<dbReference type="Pfam" id="PF12833">
    <property type="entry name" value="HTH_18"/>
    <property type="match status" value="1"/>
</dbReference>
<evidence type="ECO:0000256" key="3">
    <source>
        <dbReference type="ARBA" id="ARBA00023163"/>
    </source>
</evidence>
<keyword evidence="6" id="KW-1185">Reference proteome</keyword>
<evidence type="ECO:0000313" key="5">
    <source>
        <dbReference type="EMBL" id="NWK55274.1"/>
    </source>
</evidence>
<dbReference type="Proteomes" id="UP000557872">
    <property type="component" value="Unassembled WGS sequence"/>
</dbReference>
<dbReference type="InterPro" id="IPR003313">
    <property type="entry name" value="AraC-bd"/>
</dbReference>
<organism evidence="5 6">
    <name type="scientific">Oceaniferula marina</name>
    <dbReference type="NCBI Taxonomy" id="2748318"/>
    <lineage>
        <taxon>Bacteria</taxon>
        <taxon>Pseudomonadati</taxon>
        <taxon>Verrucomicrobiota</taxon>
        <taxon>Verrucomicrobiia</taxon>
        <taxon>Verrucomicrobiales</taxon>
        <taxon>Verrucomicrobiaceae</taxon>
        <taxon>Oceaniferula</taxon>
    </lineage>
</organism>
<dbReference type="AlphaFoldDB" id="A0A851GMC1"/>
<dbReference type="Gene3D" id="2.60.120.280">
    <property type="entry name" value="Regulatory protein AraC"/>
    <property type="match status" value="1"/>
</dbReference>
<name>A0A851GMC1_9BACT</name>
<dbReference type="InterPro" id="IPR018060">
    <property type="entry name" value="HTH_AraC"/>
</dbReference>
<dbReference type="InterPro" id="IPR050204">
    <property type="entry name" value="AraC_XylS_family_regulators"/>
</dbReference>
<dbReference type="Pfam" id="PF02311">
    <property type="entry name" value="AraC_binding"/>
    <property type="match status" value="1"/>
</dbReference>
<sequence>MKNQPFTSELMVTDIGYYPCAEAHFVERMDGLNGHILVFCLDGRGWFSWGGERMEVAPMEVFWVPARQAHSYGSFRDGGWEIYWVHVEGEDVEPLLGWTPLSRDQPLISFTNAHALRRQFNMMLQSLESGFSDHVLFQLSRFMITLVGLLHVDAGSSRAAERRERMELAIEQMRSSVSEPLALEAYARTSGFAVSQFSSLFKQYYGSSPMAYLAELRVQRACELFDTTGMSVKEVAFALGFEDPLYFSRMFKKVAGVAPSAYRLEQS</sequence>
<dbReference type="PRINTS" id="PR00032">
    <property type="entry name" value="HTHARAC"/>
</dbReference>
<dbReference type="SMART" id="SM00342">
    <property type="entry name" value="HTH_ARAC"/>
    <property type="match status" value="1"/>
</dbReference>
<evidence type="ECO:0000256" key="1">
    <source>
        <dbReference type="ARBA" id="ARBA00023015"/>
    </source>
</evidence>
<accession>A0A851GMC1</accession>
<dbReference type="PANTHER" id="PTHR46796:SF7">
    <property type="entry name" value="ARAC FAMILY TRANSCRIPTIONAL REGULATOR"/>
    <property type="match status" value="1"/>
</dbReference>
<keyword evidence="3" id="KW-0804">Transcription</keyword>
<dbReference type="InterPro" id="IPR020449">
    <property type="entry name" value="Tscrpt_reg_AraC-type_HTH"/>
</dbReference>
<keyword evidence="2" id="KW-0238">DNA-binding</keyword>
<dbReference type="SUPFAM" id="SSF51215">
    <property type="entry name" value="Regulatory protein AraC"/>
    <property type="match status" value="1"/>
</dbReference>
<feature type="domain" description="HTH araC/xylS-type" evidence="4">
    <location>
        <begin position="167"/>
        <end position="265"/>
    </location>
</feature>
<evidence type="ECO:0000313" key="6">
    <source>
        <dbReference type="Proteomes" id="UP000557872"/>
    </source>
</evidence>
<keyword evidence="1" id="KW-0805">Transcription regulation</keyword>
<evidence type="ECO:0000256" key="2">
    <source>
        <dbReference type="ARBA" id="ARBA00023125"/>
    </source>
</evidence>
<dbReference type="EMBL" id="JACBAZ010000002">
    <property type="protein sequence ID" value="NWK55274.1"/>
    <property type="molecule type" value="Genomic_DNA"/>
</dbReference>
<protein>
    <submittedName>
        <fullName evidence="5">AraC family transcriptional regulator</fullName>
    </submittedName>
</protein>
<dbReference type="PROSITE" id="PS01124">
    <property type="entry name" value="HTH_ARAC_FAMILY_2"/>
    <property type="match status" value="1"/>
</dbReference>
<dbReference type="GO" id="GO:0003700">
    <property type="term" value="F:DNA-binding transcription factor activity"/>
    <property type="evidence" value="ECO:0007669"/>
    <property type="project" value="InterPro"/>
</dbReference>
<dbReference type="Gene3D" id="1.10.10.60">
    <property type="entry name" value="Homeodomain-like"/>
    <property type="match status" value="2"/>
</dbReference>
<evidence type="ECO:0000259" key="4">
    <source>
        <dbReference type="PROSITE" id="PS01124"/>
    </source>
</evidence>
<dbReference type="SUPFAM" id="SSF46689">
    <property type="entry name" value="Homeodomain-like"/>
    <property type="match status" value="2"/>
</dbReference>
<dbReference type="PANTHER" id="PTHR46796">
    <property type="entry name" value="HTH-TYPE TRANSCRIPTIONAL ACTIVATOR RHAS-RELATED"/>
    <property type="match status" value="1"/>
</dbReference>
<dbReference type="InterPro" id="IPR009057">
    <property type="entry name" value="Homeodomain-like_sf"/>
</dbReference>
<reference evidence="5 6" key="1">
    <citation type="submission" date="2020-07" db="EMBL/GenBank/DDBJ databases">
        <title>Roseicoccus Jingziensis gen. nov., sp. nov., isolated from coastal seawater.</title>
        <authorList>
            <person name="Feng X."/>
        </authorList>
    </citation>
    <scope>NUCLEOTIDE SEQUENCE [LARGE SCALE GENOMIC DNA]</scope>
    <source>
        <strain evidence="5 6">N1E253</strain>
    </source>
</reference>